<dbReference type="EMBL" id="JBHLVF010000006">
    <property type="protein sequence ID" value="MFC0390200.1"/>
    <property type="molecule type" value="Genomic_DNA"/>
</dbReference>
<dbReference type="PANTHER" id="PTHR34512">
    <property type="entry name" value="CELL SURFACE PROTEIN"/>
    <property type="match status" value="1"/>
</dbReference>
<dbReference type="PANTHER" id="PTHR34512:SF30">
    <property type="entry name" value="OUTER MEMBRANE PROTEIN ASSEMBLY FACTOR BAMB"/>
    <property type="match status" value="1"/>
</dbReference>
<organism evidence="3 4">
    <name type="scientific">Paenibacillus mendelii</name>
    <dbReference type="NCBI Taxonomy" id="206163"/>
    <lineage>
        <taxon>Bacteria</taxon>
        <taxon>Bacillati</taxon>
        <taxon>Bacillota</taxon>
        <taxon>Bacilli</taxon>
        <taxon>Bacillales</taxon>
        <taxon>Paenibacillaceae</taxon>
        <taxon>Paenibacillus</taxon>
    </lineage>
</organism>
<dbReference type="InterPro" id="IPR015943">
    <property type="entry name" value="WD40/YVTN_repeat-like_dom_sf"/>
</dbReference>
<dbReference type="RefSeq" id="WP_204820884.1">
    <property type="nucleotide sequence ID" value="NZ_JANHOF010000003.1"/>
</dbReference>
<dbReference type="Gene3D" id="2.130.10.10">
    <property type="entry name" value="YVTN repeat-like/Quinoprotein amine dehydrogenase"/>
    <property type="match status" value="1"/>
</dbReference>
<evidence type="ECO:0000313" key="3">
    <source>
        <dbReference type="EMBL" id="MFC0390200.1"/>
    </source>
</evidence>
<keyword evidence="1" id="KW-0732">Signal</keyword>
<evidence type="ECO:0000256" key="1">
    <source>
        <dbReference type="SAM" id="SignalP"/>
    </source>
</evidence>
<gene>
    <name evidence="3" type="ORF">ACFFJ8_02300</name>
</gene>
<feature type="signal peptide" evidence="1">
    <location>
        <begin position="1"/>
        <end position="31"/>
    </location>
</feature>
<dbReference type="Pfam" id="PF13360">
    <property type="entry name" value="PQQ_2"/>
    <property type="match status" value="1"/>
</dbReference>
<comment type="caution">
    <text evidence="3">The sequence shown here is derived from an EMBL/GenBank/DDBJ whole genome shotgun (WGS) entry which is preliminary data.</text>
</comment>
<keyword evidence="4" id="KW-1185">Reference proteome</keyword>
<reference evidence="3 4" key="1">
    <citation type="submission" date="2024-09" db="EMBL/GenBank/DDBJ databases">
        <authorList>
            <person name="Sun Q."/>
            <person name="Mori K."/>
        </authorList>
    </citation>
    <scope>NUCLEOTIDE SEQUENCE [LARGE SCALE GENOMIC DNA]</scope>
    <source>
        <strain evidence="3 4">CCM 4839</strain>
    </source>
</reference>
<name>A0ABV6J2T9_9BACL</name>
<dbReference type="SMART" id="SM00564">
    <property type="entry name" value="PQQ"/>
    <property type="match status" value="5"/>
</dbReference>
<proteinExistence type="predicted"/>
<accession>A0ABV6J2T9</accession>
<dbReference type="SUPFAM" id="SSF50998">
    <property type="entry name" value="Quinoprotein alcohol dehydrogenase-like"/>
    <property type="match status" value="1"/>
</dbReference>
<feature type="chain" id="PRO_5045533714" evidence="1">
    <location>
        <begin position="32"/>
        <end position="442"/>
    </location>
</feature>
<protein>
    <submittedName>
        <fullName evidence="3">PQQ-binding-like beta-propeller repeat protein</fullName>
    </submittedName>
</protein>
<dbReference type="InterPro" id="IPR002372">
    <property type="entry name" value="PQQ_rpt_dom"/>
</dbReference>
<dbReference type="InterPro" id="IPR011047">
    <property type="entry name" value="Quinoprotein_ADH-like_sf"/>
</dbReference>
<sequence>MSKPTHRRMITSGLAVLLAVQTIGTAPAAMAAVSPAPVKAEAASGAVKSLQPIWSVPTDSSVKTGDYGDEGRTVIEPFKGMAITLKEGQMIALHAKTGERMWKFGAKLLPYFTMGHDSVYAITQGGSLVSVTLQGKLRWSVPTGTFALGDKVVLLENMLYVLRSRSMQAFDTRTGKLLWKSVVPNGTSTPVNLTSWNDTLIGTRWGQGAITTLQLFALDKRTGKKLWTLNGQNLPISYWDGSGLFTQTQDITMGAAERKLTFRVVDLLTGKILKTREYRHTPVNMEGFHFLPRAVLEGNTLYIFWGDEIAAYDMLDESENPKPLRTFAQPKDEYPTGMIKYDQFIMKNDRLGRNSAIRTASGEHIQWDEQRAPRYEADIIGRGLYEKYENGQLKAYDLRNGQLVFTAATGSGKIGKVLRTGPYLVVEKDGRVLGYKIPEQLH</sequence>
<feature type="domain" description="Pyrrolo-quinoline quinone repeat" evidence="2">
    <location>
        <begin position="88"/>
        <end position="228"/>
    </location>
</feature>
<dbReference type="InterPro" id="IPR018391">
    <property type="entry name" value="PQQ_b-propeller_rpt"/>
</dbReference>
<dbReference type="Proteomes" id="UP001589818">
    <property type="component" value="Unassembled WGS sequence"/>
</dbReference>
<evidence type="ECO:0000259" key="2">
    <source>
        <dbReference type="Pfam" id="PF13360"/>
    </source>
</evidence>
<evidence type="ECO:0000313" key="4">
    <source>
        <dbReference type="Proteomes" id="UP001589818"/>
    </source>
</evidence>